<evidence type="ECO:0000313" key="1">
    <source>
        <dbReference type="EMBL" id="QDS77226.1"/>
    </source>
</evidence>
<keyword evidence="2" id="KW-1185">Reference proteome</keyword>
<evidence type="ECO:0000313" key="2">
    <source>
        <dbReference type="Proteomes" id="UP000316270"/>
    </source>
</evidence>
<proteinExistence type="predicted"/>
<protein>
    <submittedName>
        <fullName evidence="1">Uncharacterized protein</fullName>
    </submittedName>
</protein>
<organism evidence="1 2">
    <name type="scientific">Venturia effusa</name>
    <dbReference type="NCBI Taxonomy" id="50376"/>
    <lineage>
        <taxon>Eukaryota</taxon>
        <taxon>Fungi</taxon>
        <taxon>Dikarya</taxon>
        <taxon>Ascomycota</taxon>
        <taxon>Pezizomycotina</taxon>
        <taxon>Dothideomycetes</taxon>
        <taxon>Pleosporomycetidae</taxon>
        <taxon>Venturiales</taxon>
        <taxon>Venturiaceae</taxon>
        <taxon>Venturia</taxon>
    </lineage>
</organism>
<dbReference type="Proteomes" id="UP000316270">
    <property type="component" value="Chromosome 17"/>
</dbReference>
<gene>
    <name evidence="1" type="ORF">FKW77_002989</name>
</gene>
<dbReference type="EMBL" id="CP042201">
    <property type="protein sequence ID" value="QDS77226.1"/>
    <property type="molecule type" value="Genomic_DNA"/>
</dbReference>
<reference evidence="1 2" key="1">
    <citation type="submission" date="2019-07" db="EMBL/GenBank/DDBJ databases">
        <title>Finished genome of Venturia effusa.</title>
        <authorList>
            <person name="Young C.A."/>
            <person name="Cox M.P."/>
            <person name="Ganley A.R.D."/>
            <person name="David W.J."/>
        </authorList>
    </citation>
    <scope>NUCLEOTIDE SEQUENCE [LARGE SCALE GENOMIC DNA]</scope>
    <source>
        <strain evidence="2">albino</strain>
    </source>
</reference>
<accession>A0A517LNR2</accession>
<sequence>MDEKIISADIDVVLEEMKALRREDKAFLSTNSTPKSSLEEDDYDNQQLIDGEGVIIDNYLKLKRFINIVTRQRRYTMARSLETDHSTPSSETARPARIEPFEKLRQQLHQSPAEIRQAIFLRCHDVHRPTGPAYHRDHNKQTRRIKARASLLRETLPEFTDDIDWAEAQWLRQQLPLLLKALHREAGIKRQYELDLQGWKKARQDLIQEYAQRISPYARVTVQLLNIGLGAELARLGPRPQLPSTTSTALAQPQQQNQQVISWQNILHMQTHAQSYGFGPTQFIQTVTFTLSPPFISQLDALSYEREVFYNTIRPVPGHIHTWGQFKGWIRMNPGFPPVRDTEILTLQVAQWLTGQIRWRCWFSTPSAGQSG</sequence>
<dbReference type="AlphaFoldDB" id="A0A517LNR2"/>
<name>A0A517LNR2_9PEZI</name>